<dbReference type="STRING" id="1244531.CIG2463D_0580"/>
<proteinExistence type="predicted"/>
<evidence type="ECO:0008006" key="3">
    <source>
        <dbReference type="Google" id="ProtNLM"/>
    </source>
</evidence>
<dbReference type="EMBL" id="CP009043">
    <property type="protein sequence ID" value="AII14445.1"/>
    <property type="molecule type" value="Genomic_DNA"/>
</dbReference>
<evidence type="ECO:0000313" key="1">
    <source>
        <dbReference type="EMBL" id="AII14445.1"/>
    </source>
</evidence>
<dbReference type="HOGENOM" id="CLU_638869_0_0_7"/>
<sequence>MKKVLIALNLVIFLFVASWAGAAYLINKSHKDLADRFKTSDDISVSDAKHFSGLFDVTSSLELKVNMPIVGLLFETSSPMIVRLNLQSDYSPISLLLKNNTTGSLEVLNSPYKDILNELFSTSKPLEFSLKSNILKNGSMIFKLLPLNLEDENLAINLSNSSIKVVFEKENIKEIEFALPDAIVSSNNDIIDLSNLKYSIKLPDNTTINDLEKNILYANESYFGLDSIKISTILGKIDINKLSLKATTAIQNAKAILSSDLDTASLDIFGVKFNDINLKADILNLDKELYEKAMNDISGSDFVSFEQNILKLLKAMPKLEVSNLSFKNDKNNSLKLNYSVSIDEDIKYIDSLDSIEQYVSIAGNLKVKDRVSNLFYWIPNVKTYEDRFIEDGILINKDGKLTTSFKLSEDKNDIIFNDNKSLNGFISNF</sequence>
<reference evidence="2" key="1">
    <citation type="journal article" date="2014" name="Genome Announc.">
        <title>Complete Genome Sequence of Campylobacter iguaniorum Strain 1485ET, Isolated from a Bearded Dragon (Pogona vitticeps).</title>
        <authorList>
            <person name="Gilbert M.J."/>
            <person name="Miller W.G."/>
            <person name="Yee E."/>
            <person name="Kik M."/>
            <person name="Wagenaar J.A."/>
            <person name="Duim B."/>
        </authorList>
    </citation>
    <scope>NUCLEOTIDE SEQUENCE [LARGE SCALE GENOMIC DNA]</scope>
    <source>
        <strain evidence="2">1485E</strain>
    </source>
</reference>
<dbReference type="eggNOG" id="ENOG5032N0M">
    <property type="taxonomic scope" value="Bacteria"/>
</dbReference>
<dbReference type="Proteomes" id="UP000028486">
    <property type="component" value="Chromosome"/>
</dbReference>
<organism evidence="1 2">
    <name type="scientific">Campylobacter iguaniorum</name>
    <dbReference type="NCBI Taxonomy" id="1244531"/>
    <lineage>
        <taxon>Bacteria</taxon>
        <taxon>Pseudomonadati</taxon>
        <taxon>Campylobacterota</taxon>
        <taxon>Epsilonproteobacteria</taxon>
        <taxon>Campylobacterales</taxon>
        <taxon>Campylobacteraceae</taxon>
        <taxon>Campylobacter</taxon>
    </lineage>
</organism>
<dbReference type="KEGG" id="caj:CIG1485E_0580"/>
<accession>A0A076F8A2</accession>
<protein>
    <recommendedName>
        <fullName evidence="3">DUF945 domain protein</fullName>
    </recommendedName>
</protein>
<dbReference type="OrthoDB" id="5362500at2"/>
<gene>
    <name evidence="1" type="ORF">CIG1485E_0580</name>
</gene>
<evidence type="ECO:0000313" key="2">
    <source>
        <dbReference type="Proteomes" id="UP000028486"/>
    </source>
</evidence>
<dbReference type="RefSeq" id="WP_038453533.1">
    <property type="nucleotide sequence ID" value="NZ_CP009043.1"/>
</dbReference>
<keyword evidence="2" id="KW-1185">Reference proteome</keyword>
<dbReference type="AlphaFoldDB" id="A0A076F8A2"/>
<name>A0A076F8A2_9BACT</name>